<gene>
    <name evidence="9" type="ORF">PM3016_4077</name>
</gene>
<feature type="binding site" evidence="6">
    <location>
        <position position="225"/>
    </location>
    <ligand>
        <name>FMN</name>
        <dbReference type="ChEBI" id="CHEBI:58210"/>
    </ligand>
</feature>
<evidence type="ECO:0000256" key="2">
    <source>
        <dbReference type="ARBA" id="ARBA00022643"/>
    </source>
</evidence>
<reference evidence="9 10" key="1">
    <citation type="journal article" date="2012" name="J. Bacteriol.">
        <title>Complete Genome Sequence of Paenibacillus mucilaginosus 3016, a Bacterium Functional as Microbial Fertilizer.</title>
        <authorList>
            <person name="Ma M."/>
            <person name="Wang Z."/>
            <person name="Li L."/>
            <person name="Jiang X."/>
            <person name="Guan D."/>
            <person name="Cao F."/>
            <person name="Chen H."/>
            <person name="Wang X."/>
            <person name="Shen D."/>
            <person name="Du B."/>
            <person name="Li J."/>
        </authorList>
    </citation>
    <scope>NUCLEOTIDE SEQUENCE [LARGE SCALE GENOMIC DNA]</scope>
    <source>
        <strain evidence="9 10">3016</strain>
    </source>
</reference>
<dbReference type="Gene3D" id="3.20.20.30">
    <property type="entry name" value="Luciferase-like domain"/>
    <property type="match status" value="1"/>
</dbReference>
<proteinExistence type="inferred from homology"/>
<comment type="similarity">
    <text evidence="5">Belongs to the NtaA/SnaA/DszA monooxygenase family.</text>
</comment>
<evidence type="ECO:0000256" key="7">
    <source>
        <dbReference type="SAM" id="MobiDB-lite"/>
    </source>
</evidence>
<dbReference type="Pfam" id="PF00296">
    <property type="entry name" value="Bac_luciferase"/>
    <property type="match status" value="1"/>
</dbReference>
<feature type="binding site" evidence="6">
    <location>
        <position position="155"/>
    </location>
    <ligand>
        <name>FMN</name>
        <dbReference type="ChEBI" id="CHEBI:58210"/>
    </ligand>
</feature>
<dbReference type="EMBL" id="CP003235">
    <property type="protein sequence ID" value="AFC30859.1"/>
    <property type="molecule type" value="Genomic_DNA"/>
</dbReference>
<feature type="binding site" evidence="6">
    <location>
        <position position="226"/>
    </location>
    <ligand>
        <name>FMN</name>
        <dbReference type="ChEBI" id="CHEBI:58210"/>
    </ligand>
</feature>
<feature type="binding site" evidence="6">
    <location>
        <position position="60"/>
    </location>
    <ligand>
        <name>FMN</name>
        <dbReference type="ChEBI" id="CHEBI:58210"/>
    </ligand>
</feature>
<dbReference type="PANTHER" id="PTHR30011:SF16">
    <property type="entry name" value="C2H2 FINGER DOMAIN TRANSCRIPTION FACTOR (EUROFUNG)-RELATED"/>
    <property type="match status" value="1"/>
</dbReference>
<dbReference type="Proteomes" id="UP000007523">
    <property type="component" value="Chromosome"/>
</dbReference>
<dbReference type="CDD" id="cd01095">
    <property type="entry name" value="Nitrilotriacetate_monoxgenase"/>
    <property type="match status" value="1"/>
</dbReference>
<dbReference type="SUPFAM" id="SSF51679">
    <property type="entry name" value="Bacterial luciferase-like"/>
    <property type="match status" value="1"/>
</dbReference>
<keyword evidence="3" id="KW-0560">Oxidoreductase</keyword>
<feature type="binding site" evidence="6">
    <location>
        <position position="151"/>
    </location>
    <ligand>
        <name>FMN</name>
        <dbReference type="ChEBI" id="CHEBI:58210"/>
    </ligand>
</feature>
<evidence type="ECO:0000313" key="10">
    <source>
        <dbReference type="Proteomes" id="UP000007523"/>
    </source>
</evidence>
<dbReference type="InterPro" id="IPR016215">
    <property type="entry name" value="NTA_MOA"/>
</dbReference>
<evidence type="ECO:0000256" key="6">
    <source>
        <dbReference type="PIRSR" id="PIRSR000337-1"/>
    </source>
</evidence>
<dbReference type="PANTHER" id="PTHR30011">
    <property type="entry name" value="ALKANESULFONATE MONOOXYGENASE-RELATED"/>
    <property type="match status" value="1"/>
</dbReference>
<dbReference type="NCBIfam" id="TIGR03860">
    <property type="entry name" value="FMN_nitrolo"/>
    <property type="match status" value="1"/>
</dbReference>
<evidence type="ECO:0000256" key="4">
    <source>
        <dbReference type="ARBA" id="ARBA00023033"/>
    </source>
</evidence>
<keyword evidence="1 6" id="KW-0285">Flavoprotein</keyword>
<dbReference type="GO" id="GO:0016705">
    <property type="term" value="F:oxidoreductase activity, acting on paired donors, with incorporation or reduction of molecular oxygen"/>
    <property type="evidence" value="ECO:0007669"/>
    <property type="project" value="InterPro"/>
</dbReference>
<keyword evidence="10" id="KW-1185">Reference proteome</keyword>
<dbReference type="PIRSF" id="PIRSF000337">
    <property type="entry name" value="NTA_MOA"/>
    <property type="match status" value="1"/>
</dbReference>
<dbReference type="AlphaFoldDB" id="H6NK06"/>
<protein>
    <submittedName>
        <fullName evidence="9">YxeK</fullName>
    </submittedName>
</protein>
<dbReference type="InterPro" id="IPR036661">
    <property type="entry name" value="Luciferase-like_sf"/>
</dbReference>
<keyword evidence="4" id="KW-0503">Monooxygenase</keyword>
<dbReference type="InterPro" id="IPR051260">
    <property type="entry name" value="Diverse_substr_monoxygenases"/>
</dbReference>
<evidence type="ECO:0000256" key="5">
    <source>
        <dbReference type="ARBA" id="ARBA00033748"/>
    </source>
</evidence>
<name>H6NK06_9BACL</name>
<dbReference type="HOGENOM" id="CLU_022256_1_2_9"/>
<organism evidence="9 10">
    <name type="scientific">Paenibacillus mucilaginosus 3016</name>
    <dbReference type="NCBI Taxonomy" id="1116391"/>
    <lineage>
        <taxon>Bacteria</taxon>
        <taxon>Bacillati</taxon>
        <taxon>Bacillota</taxon>
        <taxon>Bacilli</taxon>
        <taxon>Bacillales</taxon>
        <taxon>Paenibacillaceae</taxon>
        <taxon>Paenibacillus</taxon>
    </lineage>
</organism>
<sequence>MKSSGMRQMKLGAFFLIPGHHIAAWRHPEAEASSVMDLGLYRRLAQTAERGRFDMIFLADSYSVSNRFPAAIEQIVSARPEPLTLLSALAAVTEHIGLAATASTTYNEPFHVARKFASLDHLSGGRAAWNVVTSKYDEEALNFGGQSHLQHELRYERAGEFVKVVTGLWDSWEDDAFLYDKENARYADRAKAHPPNHQGAWFSVKGPLNVSRPVQGHPVIVQAGSSEPGRELAARTAEVIFTAWPALPEAQRFYAEVKGRLAKYGRSPDSLLIMPGVFPVIGRTREEAQEKRALLESLVPQEAGVTLLSALLGVDLTGCDVDGPLPELPRAEEMNGGRSRTQLVRELAGEGMTIRRLYQRIAGGRGHLEVTGTPAEIADELESWFTGGAADGFNIMPPYFPGGLDDFVELVVPELQRRGLFRTEYEGKTLRDRLGLSRPVHPAVRRSNTENKAAGR</sequence>
<evidence type="ECO:0000259" key="8">
    <source>
        <dbReference type="Pfam" id="PF00296"/>
    </source>
</evidence>
<dbReference type="KEGG" id="pmq:PM3016_4077"/>
<feature type="region of interest" description="Disordered" evidence="7">
    <location>
        <begin position="437"/>
        <end position="456"/>
    </location>
</feature>
<dbReference type="RefSeq" id="WP_014370713.1">
    <property type="nucleotide sequence ID" value="NC_016935.1"/>
</dbReference>
<feature type="binding site" evidence="6">
    <location>
        <position position="101"/>
    </location>
    <ligand>
        <name>FMN</name>
        <dbReference type="ChEBI" id="CHEBI:58210"/>
    </ligand>
</feature>
<keyword evidence="2 6" id="KW-0288">FMN</keyword>
<dbReference type="STRING" id="1116391.PM3016_4077"/>
<accession>H6NK06</accession>
<evidence type="ECO:0000256" key="3">
    <source>
        <dbReference type="ARBA" id="ARBA00023002"/>
    </source>
</evidence>
<dbReference type="GO" id="GO:0004497">
    <property type="term" value="F:monooxygenase activity"/>
    <property type="evidence" value="ECO:0007669"/>
    <property type="project" value="UniProtKB-KW"/>
</dbReference>
<evidence type="ECO:0000256" key="1">
    <source>
        <dbReference type="ARBA" id="ARBA00022630"/>
    </source>
</evidence>
<evidence type="ECO:0000313" key="9">
    <source>
        <dbReference type="EMBL" id="AFC30859.1"/>
    </source>
</evidence>
<dbReference type="InterPro" id="IPR011251">
    <property type="entry name" value="Luciferase-like_dom"/>
</dbReference>
<feature type="domain" description="Luciferase-like" evidence="8">
    <location>
        <begin position="22"/>
        <end position="389"/>
    </location>
</feature>